<reference evidence="3 4" key="1">
    <citation type="journal article" date="2017" name="Mol. Biol. Evol.">
        <title>The 4-celled Tetrabaena socialis nuclear genome reveals the essential components for genetic control of cell number at the origin of multicellularity in the volvocine lineage.</title>
        <authorList>
            <person name="Featherston J."/>
            <person name="Arakaki Y."/>
            <person name="Hanschen E.R."/>
            <person name="Ferris P.J."/>
            <person name="Michod R.E."/>
            <person name="Olson B.J.S.C."/>
            <person name="Nozaki H."/>
            <person name="Durand P.M."/>
        </authorList>
    </citation>
    <scope>NUCLEOTIDE SEQUENCE [LARGE SCALE GENOMIC DNA]</scope>
    <source>
        <strain evidence="3 4">NIES-571</strain>
    </source>
</reference>
<dbReference type="Proteomes" id="UP000236333">
    <property type="component" value="Unassembled WGS sequence"/>
</dbReference>
<dbReference type="EMBL" id="PGGS01000444">
    <property type="protein sequence ID" value="PNH03927.1"/>
    <property type="molecule type" value="Genomic_DNA"/>
</dbReference>
<gene>
    <name evidence="3" type="ORF">TSOC_009996</name>
</gene>
<feature type="transmembrane region" description="Helical" evidence="2">
    <location>
        <begin position="772"/>
        <end position="792"/>
    </location>
</feature>
<dbReference type="AlphaFoldDB" id="A0A2J7ZUH2"/>
<protein>
    <recommendedName>
        <fullName evidence="5">TRP C-terminal domain-containing protein</fullName>
    </recommendedName>
</protein>
<dbReference type="PANTHER" id="PTHR19862">
    <property type="entry name" value="WD REPEAT-CONTAINING PROTEIN 48"/>
    <property type="match status" value="1"/>
</dbReference>
<keyword evidence="4" id="KW-1185">Reference proteome</keyword>
<feature type="transmembrane region" description="Helical" evidence="2">
    <location>
        <begin position="541"/>
        <end position="560"/>
    </location>
</feature>
<evidence type="ECO:0008006" key="5">
    <source>
        <dbReference type="Google" id="ProtNLM"/>
    </source>
</evidence>
<keyword evidence="2" id="KW-0472">Membrane</keyword>
<sequence>MENDDVKVMQIFMQWTATLDHHPPPGPSLAVSSSVTSGLLLSPKAIELNQTLHGCAQTPMVVNSRDAQRLIAVPTTGVRVANVTGASVISTPDQAQAADDGGQRSGNARLSSSLPAGNQLQTLLITPNSPFNLHVQLYDGLGQGVVSDAPSYSLTIEVGLASAMAGSSVGSALAAAAAKGDRIAQLRFSYGASETVNSSHGIASWTRLELSGWPGLYEFAVAATQIGTGTDTPSQYKVGLRIAIELLPCEVGTELEVPNQADPSSWTTCSTCRRDQLGLWIDQRRPVAAIDTSDYLTYMNSTNMQLLSNNGNSPGSSRTNRAFCLTCPADAVCPGGPLVVPKIGFWHSAANSPLFHRCPQPQACGAAIVSGDSWQWHAAVIVLRTAAASLEATGGLVGNIAAAINLDIIFSDNRSLALGLCQQLWHSYFPFQQLLVATRHDINATTFNLPLCAMLAASTPISLEATSYLQMQCAAGYTGNLCATCKPGYSLNSDYQCTPCPSMLRTVGVGLLAFIGTVAFTLYTCFSNLGQGHADAMEAHAVSSLDVLKVIITHIQYFIIVTRLNVDYPAIIGRCQSVLSAVTGAENYIAWSPTCLFPHLGSAGQAAVQLCFGFTLPCMVAVVVMACWTLRRCSWASFQPFRSLLHADQSLSLAHQLAVVLIIASFILYPSLCQTSLGIFACYLIDSGAGAFNENQKASWPHGYWVRDMQQRCYNGIHHQIYMPIGVAGTVILCLGLPLTYFVLVWRCRHNLKDAFVQIKYGFLYVQYKPRFFWWAAVLQVQTLALVTVQTFGRTVVVLQQAMLLAIVLITNAAITMTCSPVRFPLIMVLEFLSSAVLSLTVILSLAFLEENSSSLPSSAAVSGHRYNTEQDGLLCARLVVCRN</sequence>
<evidence type="ECO:0000256" key="1">
    <source>
        <dbReference type="SAM" id="MobiDB-lite"/>
    </source>
</evidence>
<feature type="transmembrane region" description="Helical" evidence="2">
    <location>
        <begin position="721"/>
        <end position="744"/>
    </location>
</feature>
<dbReference type="GO" id="GO:0000724">
    <property type="term" value="P:double-strand break repair via homologous recombination"/>
    <property type="evidence" value="ECO:0007669"/>
    <property type="project" value="TreeGrafter"/>
</dbReference>
<comment type="caution">
    <text evidence="3">The sequence shown here is derived from an EMBL/GenBank/DDBJ whole genome shotgun (WGS) entry which is preliminary data.</text>
</comment>
<feature type="region of interest" description="Disordered" evidence="1">
    <location>
        <begin position="91"/>
        <end position="112"/>
    </location>
</feature>
<organism evidence="3 4">
    <name type="scientific">Tetrabaena socialis</name>
    <dbReference type="NCBI Taxonomy" id="47790"/>
    <lineage>
        <taxon>Eukaryota</taxon>
        <taxon>Viridiplantae</taxon>
        <taxon>Chlorophyta</taxon>
        <taxon>core chlorophytes</taxon>
        <taxon>Chlorophyceae</taxon>
        <taxon>CS clade</taxon>
        <taxon>Chlamydomonadales</taxon>
        <taxon>Tetrabaenaceae</taxon>
        <taxon>Tetrabaena</taxon>
    </lineage>
</organism>
<keyword evidence="2" id="KW-0812">Transmembrane</keyword>
<dbReference type="GO" id="GO:0043130">
    <property type="term" value="F:ubiquitin binding"/>
    <property type="evidence" value="ECO:0007669"/>
    <property type="project" value="TreeGrafter"/>
</dbReference>
<evidence type="ECO:0000313" key="3">
    <source>
        <dbReference type="EMBL" id="PNH03927.1"/>
    </source>
</evidence>
<dbReference type="PANTHER" id="PTHR19862:SF14">
    <property type="entry name" value="WD REPEAT-CONTAINING PROTEIN 48"/>
    <property type="match status" value="1"/>
</dbReference>
<feature type="transmembrane region" description="Helical" evidence="2">
    <location>
        <begin position="651"/>
        <end position="669"/>
    </location>
</feature>
<keyword evidence="2" id="KW-1133">Transmembrane helix</keyword>
<feature type="transmembrane region" description="Helical" evidence="2">
    <location>
        <begin position="798"/>
        <end position="819"/>
    </location>
</feature>
<dbReference type="InterPro" id="IPR051246">
    <property type="entry name" value="WDR48"/>
</dbReference>
<proteinExistence type="predicted"/>
<feature type="transmembrane region" description="Helical" evidence="2">
    <location>
        <begin position="826"/>
        <end position="849"/>
    </location>
</feature>
<accession>A0A2J7ZUH2</accession>
<dbReference type="OrthoDB" id="547225at2759"/>
<feature type="transmembrane region" description="Helical" evidence="2">
    <location>
        <begin position="507"/>
        <end position="529"/>
    </location>
</feature>
<feature type="transmembrane region" description="Helical" evidence="2">
    <location>
        <begin position="606"/>
        <end position="630"/>
    </location>
</feature>
<evidence type="ECO:0000313" key="4">
    <source>
        <dbReference type="Proteomes" id="UP000236333"/>
    </source>
</evidence>
<name>A0A2J7ZUH2_9CHLO</name>
<evidence type="ECO:0000256" key="2">
    <source>
        <dbReference type="SAM" id="Phobius"/>
    </source>
</evidence>